<dbReference type="KEGG" id="taj:C1A40_00940"/>
<evidence type="ECO:0000313" key="3">
    <source>
        <dbReference type="Proteomes" id="UP000236592"/>
    </source>
</evidence>
<dbReference type="CDD" id="cd03801">
    <property type="entry name" value="GT4_PimA-like"/>
    <property type="match status" value="1"/>
</dbReference>
<dbReference type="Proteomes" id="UP000236592">
    <property type="component" value="Chromosome"/>
</dbReference>
<dbReference type="Pfam" id="PF00534">
    <property type="entry name" value="Glycos_transf_1"/>
    <property type="match status" value="1"/>
</dbReference>
<dbReference type="PANTHER" id="PTHR12526">
    <property type="entry name" value="GLYCOSYLTRANSFERASE"/>
    <property type="match status" value="1"/>
</dbReference>
<dbReference type="EMBL" id="CP025938">
    <property type="protein sequence ID" value="AUS04132.1"/>
    <property type="molecule type" value="Genomic_DNA"/>
</dbReference>
<organism evidence="2 3">
    <name type="scientific">Pseudotamlana carrageenivorans</name>
    <dbReference type="NCBI Taxonomy" id="2069432"/>
    <lineage>
        <taxon>Bacteria</taxon>
        <taxon>Pseudomonadati</taxon>
        <taxon>Bacteroidota</taxon>
        <taxon>Flavobacteriia</taxon>
        <taxon>Flavobacteriales</taxon>
        <taxon>Flavobacteriaceae</taxon>
        <taxon>Pseudotamlana</taxon>
    </lineage>
</organism>
<accession>A0A2I7SDZ8</accession>
<dbReference type="SUPFAM" id="SSF53756">
    <property type="entry name" value="UDP-Glycosyltransferase/glycogen phosphorylase"/>
    <property type="match status" value="1"/>
</dbReference>
<dbReference type="RefSeq" id="WP_102994254.1">
    <property type="nucleotide sequence ID" value="NZ_CP025938.1"/>
</dbReference>
<dbReference type="GO" id="GO:0016757">
    <property type="term" value="F:glycosyltransferase activity"/>
    <property type="evidence" value="ECO:0007669"/>
    <property type="project" value="InterPro"/>
</dbReference>
<dbReference type="PANTHER" id="PTHR12526:SF630">
    <property type="entry name" value="GLYCOSYLTRANSFERASE"/>
    <property type="match status" value="1"/>
</dbReference>
<dbReference type="OrthoDB" id="7560678at2"/>
<sequence>MSFRFKNKKIIFLLNSPDLGGAERQALALAGYLQNSLGCDIFIYTCIKREPSFPFEDFLKEQKLMRIELVKNPLVASKYFKYFKIRFKLLCFALKLKKHNPDLIIPYLNKPSLITGYCKKIIGTKLSFWNNRGHEIYRNDILEKKAVLHSDFFLVNSLDSISDVLTNFKISKENVYFLPNFLTVSNKIVDFPRNKNDLVVGMLAHFRKGKLQELLLETFVELSKKYKFIKLHLVGNDFDEKKTASLKLSVQINGLIEKVSFIHGASGENEIPKFDIAILVSEKEGMSNSVMEYMYFEKPIIASNHYGNEFLLGEHNQFLINNSKAELFEKIECLILDEQLRKSAGQKNKKRILENFSVVKYVSELENIINKYI</sequence>
<gene>
    <name evidence="2" type="ORF">C1A40_00940</name>
</gene>
<keyword evidence="3" id="KW-1185">Reference proteome</keyword>
<dbReference type="InterPro" id="IPR001296">
    <property type="entry name" value="Glyco_trans_1"/>
</dbReference>
<name>A0A2I7SDZ8_9FLAO</name>
<protein>
    <recommendedName>
        <fullName evidence="1">Glycosyl transferase family 1 domain-containing protein</fullName>
    </recommendedName>
</protein>
<evidence type="ECO:0000259" key="1">
    <source>
        <dbReference type="Pfam" id="PF00534"/>
    </source>
</evidence>
<reference evidence="3" key="1">
    <citation type="submission" date="2018-01" db="EMBL/GenBank/DDBJ databases">
        <title>Complete genome of Tamlana sp. UJ94.</title>
        <authorList>
            <person name="Jung J."/>
            <person name="Chung D."/>
            <person name="Bae S.S."/>
            <person name="Baek K."/>
        </authorList>
    </citation>
    <scope>NUCLEOTIDE SEQUENCE [LARGE SCALE GENOMIC DNA]</scope>
    <source>
        <strain evidence="3">UJ94</strain>
    </source>
</reference>
<evidence type="ECO:0000313" key="2">
    <source>
        <dbReference type="EMBL" id="AUS04132.1"/>
    </source>
</evidence>
<dbReference type="Gene3D" id="3.40.50.2000">
    <property type="entry name" value="Glycogen Phosphorylase B"/>
    <property type="match status" value="2"/>
</dbReference>
<dbReference type="AlphaFoldDB" id="A0A2I7SDZ8"/>
<proteinExistence type="predicted"/>
<feature type="domain" description="Glycosyl transferase family 1" evidence="1">
    <location>
        <begin position="190"/>
        <end position="351"/>
    </location>
</feature>